<dbReference type="AlphaFoldDB" id="A0A9D1AIP9"/>
<proteinExistence type="predicted"/>
<evidence type="ECO:0000259" key="4">
    <source>
        <dbReference type="Pfam" id="PF07992"/>
    </source>
</evidence>
<dbReference type="InterPro" id="IPR050260">
    <property type="entry name" value="FAD-bd_OxRdtase"/>
</dbReference>
<dbReference type="PRINTS" id="PR00411">
    <property type="entry name" value="PNDRDTASEI"/>
</dbReference>
<dbReference type="GO" id="GO:0016491">
    <property type="term" value="F:oxidoreductase activity"/>
    <property type="evidence" value="ECO:0007669"/>
    <property type="project" value="InterPro"/>
</dbReference>
<reference evidence="5" key="2">
    <citation type="journal article" date="2021" name="PeerJ">
        <title>Extensive microbial diversity within the chicken gut microbiome revealed by metagenomics and culture.</title>
        <authorList>
            <person name="Gilroy R."/>
            <person name="Ravi A."/>
            <person name="Getino M."/>
            <person name="Pursley I."/>
            <person name="Horton D.L."/>
            <person name="Alikhan N.F."/>
            <person name="Baker D."/>
            <person name="Gharbi K."/>
            <person name="Hall N."/>
            <person name="Watson M."/>
            <person name="Adriaenssens E.M."/>
            <person name="Foster-Nyarko E."/>
            <person name="Jarju S."/>
            <person name="Secka A."/>
            <person name="Antonio M."/>
            <person name="Oren A."/>
            <person name="Chaudhuri R.R."/>
            <person name="La Ragione R."/>
            <person name="Hildebrand F."/>
            <person name="Pallen M.J."/>
        </authorList>
    </citation>
    <scope>NUCLEOTIDE SEQUENCE</scope>
    <source>
        <strain evidence="5">ChiW25-3613</strain>
    </source>
</reference>
<dbReference type="Gene3D" id="3.50.50.60">
    <property type="entry name" value="FAD/NAD(P)-binding domain"/>
    <property type="match status" value="2"/>
</dbReference>
<comment type="caution">
    <text evidence="5">The sequence shown here is derived from an EMBL/GenBank/DDBJ whole genome shotgun (WGS) entry which is preliminary data.</text>
</comment>
<name>A0A9D1AIP9_9FIRM</name>
<dbReference type="InterPro" id="IPR016156">
    <property type="entry name" value="FAD/NAD-linked_Rdtase_dimer_sf"/>
</dbReference>
<evidence type="ECO:0000256" key="1">
    <source>
        <dbReference type="ARBA" id="ARBA00001974"/>
    </source>
</evidence>
<evidence type="ECO:0000313" key="5">
    <source>
        <dbReference type="EMBL" id="HIR39896.1"/>
    </source>
</evidence>
<feature type="domain" description="FAD/NAD(P)-binding" evidence="4">
    <location>
        <begin position="1"/>
        <end position="296"/>
    </location>
</feature>
<dbReference type="Pfam" id="PF07992">
    <property type="entry name" value="Pyr_redox_2"/>
    <property type="match status" value="1"/>
</dbReference>
<dbReference type="EMBL" id="DVHB01000100">
    <property type="protein sequence ID" value="HIR39896.1"/>
    <property type="molecule type" value="Genomic_DNA"/>
</dbReference>
<organism evidence="5 6">
    <name type="scientific">Candidatus Coproplasma stercoripullorum</name>
    <dbReference type="NCBI Taxonomy" id="2840751"/>
    <lineage>
        <taxon>Bacteria</taxon>
        <taxon>Bacillati</taxon>
        <taxon>Bacillota</taxon>
        <taxon>Clostridia</taxon>
        <taxon>Eubacteriales</taxon>
        <taxon>Candidatus Coproplasma</taxon>
    </lineage>
</organism>
<reference evidence="5" key="1">
    <citation type="submission" date="2020-10" db="EMBL/GenBank/DDBJ databases">
        <authorList>
            <person name="Gilroy R."/>
        </authorList>
    </citation>
    <scope>NUCLEOTIDE SEQUENCE</scope>
    <source>
        <strain evidence="5">ChiW25-3613</strain>
    </source>
</reference>
<accession>A0A9D1AIP9</accession>
<dbReference type="InterPro" id="IPR036188">
    <property type="entry name" value="FAD/NAD-bd_sf"/>
</dbReference>
<dbReference type="Proteomes" id="UP000824179">
    <property type="component" value="Unassembled WGS sequence"/>
</dbReference>
<dbReference type="SUPFAM" id="SSF51905">
    <property type="entry name" value="FAD/NAD(P)-binding domain"/>
    <property type="match status" value="2"/>
</dbReference>
<gene>
    <name evidence="5" type="ORF">IAB90_05895</name>
</gene>
<dbReference type="PROSITE" id="PS51257">
    <property type="entry name" value="PROKAR_LIPOPROTEIN"/>
    <property type="match status" value="1"/>
</dbReference>
<evidence type="ECO:0000313" key="6">
    <source>
        <dbReference type="Proteomes" id="UP000824179"/>
    </source>
</evidence>
<dbReference type="PRINTS" id="PR00368">
    <property type="entry name" value="FADPNR"/>
</dbReference>
<evidence type="ECO:0000256" key="2">
    <source>
        <dbReference type="ARBA" id="ARBA00022630"/>
    </source>
</evidence>
<evidence type="ECO:0000256" key="3">
    <source>
        <dbReference type="ARBA" id="ARBA00022827"/>
    </source>
</evidence>
<keyword evidence="2" id="KW-0285">Flavoprotein</keyword>
<dbReference type="Gene3D" id="3.30.390.30">
    <property type="match status" value="1"/>
</dbReference>
<dbReference type="PANTHER" id="PTHR43429:SF3">
    <property type="entry name" value="NITRITE REDUCTASE [NAD(P)H]"/>
    <property type="match status" value="1"/>
</dbReference>
<keyword evidence="3" id="KW-0274">FAD</keyword>
<protein>
    <submittedName>
        <fullName evidence="5">NAD(P)/FAD-dependent oxidoreductase</fullName>
    </submittedName>
</protein>
<sequence>MKYVIIGNSIAATACIEGIRSVDKKGEITVVSAENYPAYGRPLISYCLLGRVKRENMDYRPADFYGKNEVSVYYGRTAVKIDAERKKVVLDDNNELAYDKLLVSTGSRPFVPPMQGLDKAEHKFSFMTMDDMLALERELAPDKRVLVIGAGLIGLKCVEGILNRVQSVTVVDMADRILPSILDSEGAAIVQRGLEERGVKFCLSDSAERFEGNTVYLKNSKQKLDFDILVVAVGVRPNTDLVKEAGGEVNRGIVVDKGMRTSLKDVYAAGDCAEGFDSSIGANRILALLPNAYFQGNVAGVNMAGGMAVQNDAIPMNAIGFFDTHVLTAGVYEGEVFADVHDNVYKKLFVKDGYLVGFILINDFLRAGIYTSLIRGKTPLSEVDFSLLEQEPQLLAFSREVRKTKLAQRV</sequence>
<dbReference type="InterPro" id="IPR023753">
    <property type="entry name" value="FAD/NAD-binding_dom"/>
</dbReference>
<dbReference type="PANTHER" id="PTHR43429">
    <property type="entry name" value="PYRIDINE NUCLEOTIDE-DISULFIDE OXIDOREDUCTASE DOMAIN-CONTAINING"/>
    <property type="match status" value="1"/>
</dbReference>
<comment type="cofactor">
    <cofactor evidence="1">
        <name>FAD</name>
        <dbReference type="ChEBI" id="CHEBI:57692"/>
    </cofactor>
</comment>